<comment type="caution">
    <text evidence="3">The sequence shown here is derived from an EMBL/GenBank/DDBJ whole genome shotgun (WGS) entry which is preliminary data.</text>
</comment>
<dbReference type="Proteomes" id="UP000245778">
    <property type="component" value="Unassembled WGS sequence"/>
</dbReference>
<evidence type="ECO:0000256" key="1">
    <source>
        <dbReference type="ARBA" id="ARBA00005254"/>
    </source>
</evidence>
<evidence type="ECO:0000256" key="2">
    <source>
        <dbReference type="ARBA" id="ARBA00023239"/>
    </source>
</evidence>
<dbReference type="AlphaFoldDB" id="A0A2U1BGB4"/>
<sequence length="301" mass="33176">MHFQKNVRPASTATETGTFRLMAVAGQCFSDLYHFTRKEDSFMEHLDFIKVDIVEEGIAVVTLNRPPVNAFNLQMYRELHKAFQFTDDPANNVRCVVVCAEGKMFSPGNDVNDFADDSTYQVANYSDVVAEGLDSVMLSKVPVVVAVNGACAGAGFCIPAVADVVVATEKAKFGITELNVGIIGGAAEASYCLPPKVVSYMSLTGRMMSARDMEKYSFVHKIVPEEQLMDEAMDIARAIAAHPPIGLRYSKEVLLKIFEPDVLAEKVEFAAEKNRAHKKTADFKEAVSAFLEKRKPRFQGK</sequence>
<dbReference type="CDD" id="cd06558">
    <property type="entry name" value="crotonase-like"/>
    <property type="match status" value="1"/>
</dbReference>
<comment type="similarity">
    <text evidence="1">Belongs to the enoyl-CoA hydratase/isomerase family.</text>
</comment>
<dbReference type="PANTHER" id="PTHR11941:SF54">
    <property type="entry name" value="ENOYL-COA HYDRATASE, MITOCHONDRIAL"/>
    <property type="match status" value="1"/>
</dbReference>
<protein>
    <submittedName>
        <fullName evidence="3">Enoyl-CoA hydratase</fullName>
    </submittedName>
</protein>
<dbReference type="GO" id="GO:0016829">
    <property type="term" value="F:lyase activity"/>
    <property type="evidence" value="ECO:0007669"/>
    <property type="project" value="UniProtKB-KW"/>
</dbReference>
<keyword evidence="2" id="KW-0456">Lyase</keyword>
<dbReference type="InterPro" id="IPR029045">
    <property type="entry name" value="ClpP/crotonase-like_dom_sf"/>
</dbReference>
<dbReference type="SUPFAM" id="SSF52096">
    <property type="entry name" value="ClpP/crotonase"/>
    <property type="match status" value="1"/>
</dbReference>
<proteinExistence type="inferred from homology"/>
<reference evidence="3 4" key="1">
    <citation type="submission" date="2018-04" db="EMBL/GenBank/DDBJ databases">
        <title>Genomic Encyclopedia of Type Strains, Phase IV (KMG-IV): sequencing the most valuable type-strain genomes for metagenomic binning, comparative biology and taxonomic classification.</title>
        <authorList>
            <person name="Goeker M."/>
        </authorList>
    </citation>
    <scope>NUCLEOTIDE SEQUENCE [LARGE SCALE GENOMIC DNA]</scope>
    <source>
        <strain evidence="3 4">DSM 26588</strain>
    </source>
</reference>
<accession>A0A2U1BGB4</accession>
<dbReference type="InterPro" id="IPR001753">
    <property type="entry name" value="Enoyl-CoA_hydra/iso"/>
</dbReference>
<gene>
    <name evidence="3" type="ORF">C7373_10813</name>
</gene>
<dbReference type="PANTHER" id="PTHR11941">
    <property type="entry name" value="ENOYL-COA HYDRATASE-RELATED"/>
    <property type="match status" value="1"/>
</dbReference>
<dbReference type="InterPro" id="IPR014748">
    <property type="entry name" value="Enoyl-CoA_hydra_C"/>
</dbReference>
<evidence type="ECO:0000313" key="4">
    <source>
        <dbReference type="Proteomes" id="UP000245778"/>
    </source>
</evidence>
<dbReference type="Pfam" id="PF00378">
    <property type="entry name" value="ECH_1"/>
    <property type="match status" value="1"/>
</dbReference>
<organism evidence="3 4">
    <name type="scientific">Intestinimonas butyriciproducens</name>
    <dbReference type="NCBI Taxonomy" id="1297617"/>
    <lineage>
        <taxon>Bacteria</taxon>
        <taxon>Bacillati</taxon>
        <taxon>Bacillota</taxon>
        <taxon>Clostridia</taxon>
        <taxon>Eubacteriales</taxon>
        <taxon>Intestinimonas</taxon>
    </lineage>
</organism>
<dbReference type="Gene3D" id="3.90.226.10">
    <property type="entry name" value="2-enoyl-CoA Hydratase, Chain A, domain 1"/>
    <property type="match status" value="1"/>
</dbReference>
<dbReference type="GO" id="GO:0006635">
    <property type="term" value="P:fatty acid beta-oxidation"/>
    <property type="evidence" value="ECO:0007669"/>
    <property type="project" value="TreeGrafter"/>
</dbReference>
<evidence type="ECO:0000313" key="3">
    <source>
        <dbReference type="EMBL" id="PVY47653.1"/>
    </source>
</evidence>
<dbReference type="Gene3D" id="1.10.12.10">
    <property type="entry name" value="Lyase 2-enoyl-coa Hydratase, Chain A, domain 2"/>
    <property type="match status" value="1"/>
</dbReference>
<name>A0A2U1BGB4_9FIRM</name>
<dbReference type="EMBL" id="QEKK01000008">
    <property type="protein sequence ID" value="PVY47653.1"/>
    <property type="molecule type" value="Genomic_DNA"/>
</dbReference>